<evidence type="ECO:0000313" key="2">
    <source>
        <dbReference type="EMBL" id="KAA0711906.1"/>
    </source>
</evidence>
<keyword evidence="3" id="KW-1185">Reference proteome</keyword>
<organism evidence="2 3">
    <name type="scientific">Triplophysa tibetana</name>
    <dbReference type="NCBI Taxonomy" id="1572043"/>
    <lineage>
        <taxon>Eukaryota</taxon>
        <taxon>Metazoa</taxon>
        <taxon>Chordata</taxon>
        <taxon>Craniata</taxon>
        <taxon>Vertebrata</taxon>
        <taxon>Euteleostomi</taxon>
        <taxon>Actinopterygii</taxon>
        <taxon>Neopterygii</taxon>
        <taxon>Teleostei</taxon>
        <taxon>Ostariophysi</taxon>
        <taxon>Cypriniformes</taxon>
        <taxon>Nemacheilidae</taxon>
        <taxon>Triplophysa</taxon>
    </lineage>
</organism>
<dbReference type="EMBL" id="SOYY01000014">
    <property type="protein sequence ID" value="KAA0711906.1"/>
    <property type="molecule type" value="Genomic_DNA"/>
</dbReference>
<accession>A0A5A9NSM4</accession>
<dbReference type="InterPro" id="IPR013106">
    <property type="entry name" value="Ig_V-set"/>
</dbReference>
<reference evidence="2 3" key="1">
    <citation type="journal article" date="2019" name="Mol. Ecol. Resour.">
        <title>Chromosome-level genome assembly of Triplophysa tibetana, a fish adapted to the harsh high-altitude environment of the Tibetan Plateau.</title>
        <authorList>
            <person name="Yang X."/>
            <person name="Liu H."/>
            <person name="Ma Z."/>
            <person name="Zou Y."/>
            <person name="Zou M."/>
            <person name="Mao Y."/>
            <person name="Li X."/>
            <person name="Wang H."/>
            <person name="Chen T."/>
            <person name="Wang W."/>
            <person name="Yang R."/>
        </authorList>
    </citation>
    <scope>NUCLEOTIDE SEQUENCE [LARGE SCALE GENOMIC DNA]</scope>
    <source>
        <strain evidence="2">TTIB1903HZAU</strain>
        <tissue evidence="2">Muscle</tissue>
    </source>
</reference>
<evidence type="ECO:0000259" key="1">
    <source>
        <dbReference type="SMART" id="SM00409"/>
    </source>
</evidence>
<proteinExistence type="predicted"/>
<dbReference type="PANTHER" id="PTHR21063">
    <property type="entry name" value="LFA-3"/>
    <property type="match status" value="1"/>
</dbReference>
<dbReference type="AlphaFoldDB" id="A0A5A9NSM4"/>
<dbReference type="InterPro" id="IPR003599">
    <property type="entry name" value="Ig_sub"/>
</dbReference>
<dbReference type="FunFam" id="2.60.40.10:FF:002431">
    <property type="entry name" value="Si:ch211-222k6.3"/>
    <property type="match status" value="1"/>
</dbReference>
<dbReference type="Pfam" id="PF07686">
    <property type="entry name" value="V-set"/>
    <property type="match status" value="2"/>
</dbReference>
<gene>
    <name evidence="2" type="ORF">E1301_Tti013508</name>
</gene>
<dbReference type="Gene3D" id="2.60.40.10">
    <property type="entry name" value="Immunoglobulins"/>
    <property type="match status" value="2"/>
</dbReference>
<sequence>MEGDSVTLHTHLTEIQRDEQIEWMFGPQDTLIARIYKVFNKVSIFDDVLDGMFRDRLEVDSQTGSLTITNVTTQHSGLYEMTISGRQETSYTHSVTVYEVKSVSVMEGDTVTLHTHLTDIQRDEQIEWMFGPQDTLIARNVEVFNKVSVYDGVHDGMFRDRLQVDDQNGSLTITNITTQHSGLYRMTIGNATGISYTFSVVVYCE</sequence>
<dbReference type="Proteomes" id="UP000324632">
    <property type="component" value="Chromosome 14"/>
</dbReference>
<name>A0A5A9NSM4_9TELE</name>
<feature type="domain" description="Immunoglobulin" evidence="1">
    <location>
        <begin position="1"/>
        <end position="98"/>
    </location>
</feature>
<dbReference type="InterPro" id="IPR013783">
    <property type="entry name" value="Ig-like_fold"/>
</dbReference>
<dbReference type="SUPFAM" id="SSF48726">
    <property type="entry name" value="Immunoglobulin"/>
    <property type="match status" value="2"/>
</dbReference>
<evidence type="ECO:0000313" key="3">
    <source>
        <dbReference type="Proteomes" id="UP000324632"/>
    </source>
</evidence>
<feature type="domain" description="Immunoglobulin" evidence="1">
    <location>
        <begin position="100"/>
        <end position="203"/>
    </location>
</feature>
<dbReference type="SMART" id="SM00409">
    <property type="entry name" value="IG"/>
    <property type="match status" value="2"/>
</dbReference>
<protein>
    <recommendedName>
        <fullName evidence="1">Immunoglobulin domain-containing protein</fullName>
    </recommendedName>
</protein>
<comment type="caution">
    <text evidence="2">The sequence shown here is derived from an EMBL/GenBank/DDBJ whole genome shotgun (WGS) entry which is preliminary data.</text>
</comment>
<dbReference type="PANTHER" id="PTHR21063:SF4">
    <property type="entry name" value="CD48 ANTIGEN-RELATED"/>
    <property type="match status" value="1"/>
</dbReference>
<dbReference type="InterPro" id="IPR036179">
    <property type="entry name" value="Ig-like_dom_sf"/>
</dbReference>